<dbReference type="Gene3D" id="3.10.350.10">
    <property type="entry name" value="LysM domain"/>
    <property type="match status" value="1"/>
</dbReference>
<evidence type="ECO:0000256" key="1">
    <source>
        <dbReference type="ARBA" id="ARBA00001561"/>
    </source>
</evidence>
<dbReference type="SMART" id="SM00646">
    <property type="entry name" value="Ami_3"/>
    <property type="match status" value="1"/>
</dbReference>
<dbReference type="Proteomes" id="UP000281975">
    <property type="component" value="Unassembled WGS sequence"/>
</dbReference>
<dbReference type="InterPro" id="IPR018392">
    <property type="entry name" value="LysM"/>
</dbReference>
<dbReference type="OrthoDB" id="9806267at2"/>
<dbReference type="EMBL" id="RBIN01000006">
    <property type="protein sequence ID" value="RKR02399.1"/>
    <property type="molecule type" value="Genomic_DNA"/>
</dbReference>
<protein>
    <recommendedName>
        <fullName evidence="2">N-acetylmuramoyl-L-alanine amidase</fullName>
        <ecNumber evidence="2">3.5.1.28</ecNumber>
    </recommendedName>
</protein>
<dbReference type="SMART" id="SM00257">
    <property type="entry name" value="LysM"/>
    <property type="match status" value="1"/>
</dbReference>
<dbReference type="InterPro" id="IPR021731">
    <property type="entry name" value="AMIN_dom"/>
</dbReference>
<evidence type="ECO:0000313" key="6">
    <source>
        <dbReference type="EMBL" id="RKR02399.1"/>
    </source>
</evidence>
<comment type="caution">
    <text evidence="6">The sequence shown here is derived from an EMBL/GenBank/DDBJ whole genome shotgun (WGS) entry which is preliminary data.</text>
</comment>
<feature type="transmembrane region" description="Helical" evidence="4">
    <location>
        <begin position="50"/>
        <end position="68"/>
    </location>
</feature>
<evidence type="ECO:0000256" key="4">
    <source>
        <dbReference type="SAM" id="Phobius"/>
    </source>
</evidence>
<dbReference type="AlphaFoldDB" id="A0A420WV19"/>
<dbReference type="InterPro" id="IPR036779">
    <property type="entry name" value="LysM_dom_sf"/>
</dbReference>
<dbReference type="EC" id="3.5.1.28" evidence="2"/>
<evidence type="ECO:0000256" key="3">
    <source>
        <dbReference type="ARBA" id="ARBA00022801"/>
    </source>
</evidence>
<reference evidence="6 7" key="1">
    <citation type="submission" date="2018-10" db="EMBL/GenBank/DDBJ databases">
        <title>Genomic Encyclopedia of Type Strains, Phase IV (KMG-IV): sequencing the most valuable type-strain genomes for metagenomic binning, comparative biology and taxonomic classification.</title>
        <authorList>
            <person name="Goeker M."/>
        </authorList>
    </citation>
    <scope>NUCLEOTIDE SEQUENCE [LARGE SCALE GENOMIC DNA]</scope>
    <source>
        <strain evidence="6 7">DSM 23229</strain>
    </source>
</reference>
<comment type="catalytic activity">
    <reaction evidence="1">
        <text>Hydrolyzes the link between N-acetylmuramoyl residues and L-amino acid residues in certain cell-wall glycopeptides.</text>
        <dbReference type="EC" id="3.5.1.28"/>
    </reaction>
</comment>
<evidence type="ECO:0000256" key="2">
    <source>
        <dbReference type="ARBA" id="ARBA00011901"/>
    </source>
</evidence>
<dbReference type="GO" id="GO:0008745">
    <property type="term" value="F:N-acetylmuramoyl-L-alanine amidase activity"/>
    <property type="evidence" value="ECO:0007669"/>
    <property type="project" value="UniProtKB-EC"/>
</dbReference>
<dbReference type="GO" id="GO:0009253">
    <property type="term" value="P:peptidoglycan catabolic process"/>
    <property type="evidence" value="ECO:0007669"/>
    <property type="project" value="InterPro"/>
</dbReference>
<name>A0A420WV19_9GAMM</name>
<proteinExistence type="predicted"/>
<keyword evidence="7" id="KW-1185">Reference proteome</keyword>
<gene>
    <name evidence="6" type="ORF">C7446_2109</name>
</gene>
<keyword evidence="4" id="KW-1133">Transmembrane helix</keyword>
<keyword evidence="3" id="KW-0378">Hydrolase</keyword>
<dbReference type="PROSITE" id="PS51782">
    <property type="entry name" value="LYSM"/>
    <property type="match status" value="1"/>
</dbReference>
<sequence length="496" mass="54145">MERPATQTAEYRADPACRHESKDRFHKSNSVFKTSIRHDWRSAMRRVGSVRTAIAATLSLCLLFSLTARAGELKSARLATSQGQDRLIIDTSTPVEPETFMLDNPARIVIDLPNTRPGNTASLDSIRSDAIRDIRHGIRNGDDLRLVLDMKRALSGDEVELKSAHEGQRVILTLGAQDDSTSSTAATAPPDDLRDIVIAIDPGHGGKDAGAVAADGTREKNIVLPIARFIARDLNSQPGFRAFLTRSDDSFISLRGRVRKAREHNADFFVSVHANTVDSSKPRGTMVFALSRHGATSTMASWMARKENHASMLGNGGSLDLEGRSALMRRTLIDLSLEAKVNDSLEAGQDMLDAVSEVNPVYKSDVEQANFAVLRSPDIPSLLVETDFLSNPHGLARLESTQFRHQLADAISNGIEAHFRKTPPMGTLLAWRREHPDPIAEAAARNGDGHYRVKSGDTLSGIANRHDVSLQALRRANHLSRDSVLNVGESLTIPSA</sequence>
<evidence type="ECO:0000259" key="5">
    <source>
        <dbReference type="PROSITE" id="PS51782"/>
    </source>
</evidence>
<dbReference type="InterPro" id="IPR002508">
    <property type="entry name" value="MurNAc-LAA_cat"/>
</dbReference>
<dbReference type="Pfam" id="PF01520">
    <property type="entry name" value="Amidase_3"/>
    <property type="match status" value="1"/>
</dbReference>
<dbReference type="Pfam" id="PF01476">
    <property type="entry name" value="LysM"/>
    <property type="match status" value="1"/>
</dbReference>
<keyword evidence="4" id="KW-0472">Membrane</keyword>
<dbReference type="InterPro" id="IPR050695">
    <property type="entry name" value="N-acetylmuramoyl_amidase_3"/>
</dbReference>
<keyword evidence="4" id="KW-0812">Transmembrane</keyword>
<evidence type="ECO:0000313" key="7">
    <source>
        <dbReference type="Proteomes" id="UP000281975"/>
    </source>
</evidence>
<dbReference type="SUPFAM" id="SSF54106">
    <property type="entry name" value="LysM domain"/>
    <property type="match status" value="1"/>
</dbReference>
<dbReference type="PANTHER" id="PTHR30404">
    <property type="entry name" value="N-ACETYLMURAMOYL-L-ALANINE AMIDASE"/>
    <property type="match status" value="1"/>
</dbReference>
<dbReference type="GO" id="GO:0030288">
    <property type="term" value="C:outer membrane-bounded periplasmic space"/>
    <property type="evidence" value="ECO:0007669"/>
    <property type="project" value="TreeGrafter"/>
</dbReference>
<organism evidence="6 7">
    <name type="scientific">Kushneria sinocarnis</name>
    <dbReference type="NCBI Taxonomy" id="595502"/>
    <lineage>
        <taxon>Bacteria</taxon>
        <taxon>Pseudomonadati</taxon>
        <taxon>Pseudomonadota</taxon>
        <taxon>Gammaproteobacteria</taxon>
        <taxon>Oceanospirillales</taxon>
        <taxon>Halomonadaceae</taxon>
        <taxon>Kushneria</taxon>
    </lineage>
</organism>
<dbReference type="CDD" id="cd02696">
    <property type="entry name" value="MurNAc-LAA"/>
    <property type="match status" value="1"/>
</dbReference>
<dbReference type="Gene3D" id="3.40.630.40">
    <property type="entry name" value="Zn-dependent exopeptidases"/>
    <property type="match status" value="1"/>
</dbReference>
<dbReference type="PANTHER" id="PTHR30404:SF0">
    <property type="entry name" value="N-ACETYLMURAMOYL-L-ALANINE AMIDASE AMIC"/>
    <property type="match status" value="1"/>
</dbReference>
<dbReference type="CDD" id="cd00118">
    <property type="entry name" value="LysM"/>
    <property type="match status" value="1"/>
</dbReference>
<dbReference type="Gene3D" id="2.60.40.3500">
    <property type="match status" value="1"/>
</dbReference>
<feature type="domain" description="LysM" evidence="5">
    <location>
        <begin position="449"/>
        <end position="493"/>
    </location>
</feature>
<dbReference type="SUPFAM" id="SSF53187">
    <property type="entry name" value="Zn-dependent exopeptidases"/>
    <property type="match status" value="1"/>
</dbReference>
<dbReference type="Pfam" id="PF11741">
    <property type="entry name" value="AMIN"/>
    <property type="match status" value="1"/>
</dbReference>
<accession>A0A420WV19</accession>